<keyword evidence="1" id="KW-0472">Membrane</keyword>
<feature type="transmembrane region" description="Helical" evidence="1">
    <location>
        <begin position="92"/>
        <end position="112"/>
    </location>
</feature>
<dbReference type="PANTHER" id="PTHR33979">
    <property type="entry name" value="OS02G0221600 PROTEIN"/>
    <property type="match status" value="1"/>
</dbReference>
<dbReference type="STRING" id="490629.SAMN05216266_105332"/>
<dbReference type="Pfam" id="PF13398">
    <property type="entry name" value="Peptidase_M50B"/>
    <property type="match status" value="1"/>
</dbReference>
<protein>
    <submittedName>
        <fullName evidence="2">Peptidase M50B-like</fullName>
    </submittedName>
</protein>
<dbReference type="Proteomes" id="UP000243799">
    <property type="component" value="Unassembled WGS sequence"/>
</dbReference>
<feature type="transmembrane region" description="Helical" evidence="1">
    <location>
        <begin position="166"/>
        <end position="184"/>
    </location>
</feature>
<evidence type="ECO:0000256" key="1">
    <source>
        <dbReference type="SAM" id="Phobius"/>
    </source>
</evidence>
<keyword evidence="1" id="KW-1133">Transmembrane helix</keyword>
<accession>A0A1I0YUE6</accession>
<name>A0A1I0YUE6_9PSEU</name>
<keyword evidence="3" id="KW-1185">Reference proteome</keyword>
<dbReference type="InterPro" id="IPR049500">
    <property type="entry name" value="Peptidase_M50B-like"/>
</dbReference>
<dbReference type="PANTHER" id="PTHR33979:SF2">
    <property type="entry name" value="PEPTIDASE M50B-LIKE-DOMAIN-CONTAINING PROTEIN"/>
    <property type="match status" value="1"/>
</dbReference>
<dbReference type="OrthoDB" id="5184455at2"/>
<dbReference type="RefSeq" id="WP_091672644.1">
    <property type="nucleotide sequence ID" value="NZ_FOKG01000005.1"/>
</dbReference>
<feature type="transmembrane region" description="Helical" evidence="1">
    <location>
        <begin position="143"/>
        <end position="160"/>
    </location>
</feature>
<reference evidence="3" key="1">
    <citation type="submission" date="2016-10" db="EMBL/GenBank/DDBJ databases">
        <authorList>
            <person name="Varghese N."/>
            <person name="Submissions S."/>
        </authorList>
    </citation>
    <scope>NUCLEOTIDE SEQUENCE [LARGE SCALE GENOMIC DNA]</scope>
    <source>
        <strain evidence="3">CGMCC 4.3568</strain>
    </source>
</reference>
<sequence>MELSEGIGFWRIFETQPPPPEAVVLITGAAALVLVLSGTPWRLARNIVTIVHEAGHALVAVLVGRRLRGIQLHSDTSGVTVSRGKPSGPGMVLTTLAGYPAPALLGLAFAGLLSGDRMAAVLAIVAVLLLGVLVMVRNAYGVFAVVASAGVLAAVALLAPSEIQAAFVYLMTWFLVLGGLRPVFELQRKRRRGAARDSDADQLARLTGLPALLWVLVLAVIALTCLVLGGALLLEPALR</sequence>
<feature type="transmembrane region" description="Helical" evidence="1">
    <location>
        <begin position="22"/>
        <end position="41"/>
    </location>
</feature>
<feature type="transmembrane region" description="Helical" evidence="1">
    <location>
        <begin position="118"/>
        <end position="136"/>
    </location>
</feature>
<evidence type="ECO:0000313" key="2">
    <source>
        <dbReference type="EMBL" id="SFB16832.1"/>
    </source>
</evidence>
<dbReference type="AlphaFoldDB" id="A0A1I0YUE6"/>
<feature type="transmembrane region" description="Helical" evidence="1">
    <location>
        <begin position="211"/>
        <end position="234"/>
    </location>
</feature>
<keyword evidence="1" id="KW-0812">Transmembrane</keyword>
<gene>
    <name evidence="2" type="ORF">SAMN05216266_105332</name>
</gene>
<proteinExistence type="predicted"/>
<organism evidence="2 3">
    <name type="scientific">Amycolatopsis marina</name>
    <dbReference type="NCBI Taxonomy" id="490629"/>
    <lineage>
        <taxon>Bacteria</taxon>
        <taxon>Bacillati</taxon>
        <taxon>Actinomycetota</taxon>
        <taxon>Actinomycetes</taxon>
        <taxon>Pseudonocardiales</taxon>
        <taxon>Pseudonocardiaceae</taxon>
        <taxon>Amycolatopsis</taxon>
    </lineage>
</organism>
<evidence type="ECO:0000313" key="3">
    <source>
        <dbReference type="Proteomes" id="UP000243799"/>
    </source>
</evidence>
<dbReference type="EMBL" id="FOKG01000005">
    <property type="protein sequence ID" value="SFB16832.1"/>
    <property type="molecule type" value="Genomic_DNA"/>
</dbReference>